<organism evidence="9 10">
    <name type="scientific">Roseibium aggregatum (strain ATCC 25650 / DSM 13394 / JCM 20685 / NBRC 16684 / NCIMB 2208 / IAM 12614 / B1)</name>
    <name type="common">Stappia aggregata</name>
    <dbReference type="NCBI Taxonomy" id="384765"/>
    <lineage>
        <taxon>Bacteria</taxon>
        <taxon>Pseudomonadati</taxon>
        <taxon>Pseudomonadota</taxon>
        <taxon>Alphaproteobacteria</taxon>
        <taxon>Hyphomicrobiales</taxon>
        <taxon>Stappiaceae</taxon>
        <taxon>Roseibium</taxon>
    </lineage>
</organism>
<protein>
    <recommendedName>
        <fullName evidence="11">Biopolymer transporter ExbD</fullName>
    </recommendedName>
</protein>
<dbReference type="GO" id="GO:0015031">
    <property type="term" value="P:protein transport"/>
    <property type="evidence" value="ECO:0007669"/>
    <property type="project" value="UniProtKB-KW"/>
</dbReference>
<keyword evidence="5 8" id="KW-1133">Transmembrane helix</keyword>
<dbReference type="Gene3D" id="3.30.420.270">
    <property type="match status" value="1"/>
</dbReference>
<dbReference type="Pfam" id="PF02472">
    <property type="entry name" value="ExbD"/>
    <property type="match status" value="1"/>
</dbReference>
<evidence type="ECO:0000256" key="8">
    <source>
        <dbReference type="SAM" id="Phobius"/>
    </source>
</evidence>
<evidence type="ECO:0000256" key="3">
    <source>
        <dbReference type="ARBA" id="ARBA00022475"/>
    </source>
</evidence>
<sequence length="140" mass="15586">MKRYTKPIHLQELKPHRRADSSLALINVVFLLLLFLLVSGTLRPPLPEGFDWAETQQENGSGKLEGSLVLDREGTVWLDGDMLSDDDLGLFLEARQSDKSRMVVQVDRRTRMEAVSALADRLKAGGVKRLTLMTVEAGAP</sequence>
<keyword evidence="7" id="KW-0653">Protein transport</keyword>
<dbReference type="RefSeq" id="WP_006932995.1">
    <property type="nucleotide sequence ID" value="NZ_AAUW01000004.1"/>
</dbReference>
<evidence type="ECO:0000256" key="2">
    <source>
        <dbReference type="ARBA" id="ARBA00005811"/>
    </source>
</evidence>
<comment type="caution">
    <text evidence="9">The sequence shown here is derived from an EMBL/GenBank/DDBJ whole genome shotgun (WGS) entry which is preliminary data.</text>
</comment>
<evidence type="ECO:0000256" key="1">
    <source>
        <dbReference type="ARBA" id="ARBA00004162"/>
    </source>
</evidence>
<keyword evidence="4 7" id="KW-0812">Transmembrane</keyword>
<evidence type="ECO:0000313" key="9">
    <source>
        <dbReference type="EMBL" id="EAV44898.1"/>
    </source>
</evidence>
<keyword evidence="3" id="KW-1003">Cell membrane</keyword>
<feature type="transmembrane region" description="Helical" evidence="8">
    <location>
        <begin position="21"/>
        <end position="42"/>
    </location>
</feature>
<keyword evidence="6 8" id="KW-0472">Membrane</keyword>
<evidence type="ECO:0008006" key="11">
    <source>
        <dbReference type="Google" id="ProtNLM"/>
    </source>
</evidence>
<dbReference type="GeneID" id="68845660"/>
<dbReference type="EMBL" id="AAUW01000004">
    <property type="protein sequence ID" value="EAV44898.1"/>
    <property type="molecule type" value="Genomic_DNA"/>
</dbReference>
<comment type="subcellular location">
    <subcellularLocation>
        <location evidence="1">Cell membrane</location>
        <topology evidence="1">Single-pass membrane protein</topology>
    </subcellularLocation>
    <subcellularLocation>
        <location evidence="7">Cell membrane</location>
        <topology evidence="7">Single-pass type II membrane protein</topology>
    </subcellularLocation>
</comment>
<dbReference type="GO" id="GO:0005886">
    <property type="term" value="C:plasma membrane"/>
    <property type="evidence" value="ECO:0007669"/>
    <property type="project" value="UniProtKB-SubCell"/>
</dbReference>
<comment type="similarity">
    <text evidence="2 7">Belongs to the ExbD/TolR family.</text>
</comment>
<reference evidence="9 10" key="1">
    <citation type="submission" date="2006-05" db="EMBL/GenBank/DDBJ databases">
        <authorList>
            <person name="King G."/>
            <person name="Ferriera S."/>
            <person name="Johnson J."/>
            <person name="Kravitz S."/>
            <person name="Beeson K."/>
            <person name="Sutton G."/>
            <person name="Rogers Y.-H."/>
            <person name="Friedman R."/>
            <person name="Frazier M."/>
            <person name="Venter J.C."/>
        </authorList>
    </citation>
    <scope>NUCLEOTIDE SEQUENCE [LARGE SCALE GENOMIC DNA]</scope>
    <source>
        <strain evidence="10">ATCC 25650 / DSM 13394 / JCM 20685 / NBRC 16684 / NCIMB 2208 / IAM 12614 / B1</strain>
    </source>
</reference>
<dbReference type="Proteomes" id="UP000004848">
    <property type="component" value="Unassembled WGS sequence"/>
</dbReference>
<dbReference type="OrthoDB" id="7678196at2"/>
<accession>A0NQ40</accession>
<proteinExistence type="inferred from homology"/>
<dbReference type="InterPro" id="IPR003400">
    <property type="entry name" value="ExbD"/>
</dbReference>
<dbReference type="GO" id="GO:0022857">
    <property type="term" value="F:transmembrane transporter activity"/>
    <property type="evidence" value="ECO:0007669"/>
    <property type="project" value="InterPro"/>
</dbReference>
<evidence type="ECO:0000256" key="4">
    <source>
        <dbReference type="ARBA" id="ARBA00022692"/>
    </source>
</evidence>
<evidence type="ECO:0000256" key="6">
    <source>
        <dbReference type="ARBA" id="ARBA00023136"/>
    </source>
</evidence>
<name>A0NQ40_ROSAI</name>
<gene>
    <name evidence="9" type="ORF">SIAM614_12823</name>
</gene>
<evidence type="ECO:0000313" key="10">
    <source>
        <dbReference type="Proteomes" id="UP000004848"/>
    </source>
</evidence>
<evidence type="ECO:0000256" key="5">
    <source>
        <dbReference type="ARBA" id="ARBA00022989"/>
    </source>
</evidence>
<dbReference type="AlphaFoldDB" id="A0NQ40"/>
<keyword evidence="7" id="KW-0813">Transport</keyword>
<evidence type="ECO:0000256" key="7">
    <source>
        <dbReference type="RuleBase" id="RU003879"/>
    </source>
</evidence>